<keyword evidence="1" id="KW-0812">Transmembrane</keyword>
<name>A0A6A5RBW0_9PLEO</name>
<evidence type="ECO:0000313" key="2">
    <source>
        <dbReference type="EMBL" id="KAF1924678.1"/>
    </source>
</evidence>
<keyword evidence="1" id="KW-0472">Membrane</keyword>
<protein>
    <submittedName>
        <fullName evidence="2">Uncharacterized protein</fullName>
    </submittedName>
</protein>
<organism evidence="2 3">
    <name type="scientific">Didymella exigua CBS 183.55</name>
    <dbReference type="NCBI Taxonomy" id="1150837"/>
    <lineage>
        <taxon>Eukaryota</taxon>
        <taxon>Fungi</taxon>
        <taxon>Dikarya</taxon>
        <taxon>Ascomycota</taxon>
        <taxon>Pezizomycotina</taxon>
        <taxon>Dothideomycetes</taxon>
        <taxon>Pleosporomycetidae</taxon>
        <taxon>Pleosporales</taxon>
        <taxon>Pleosporineae</taxon>
        <taxon>Didymellaceae</taxon>
        <taxon>Didymella</taxon>
    </lineage>
</organism>
<reference evidence="2" key="1">
    <citation type="journal article" date="2020" name="Stud. Mycol.">
        <title>101 Dothideomycetes genomes: a test case for predicting lifestyles and emergence of pathogens.</title>
        <authorList>
            <person name="Haridas S."/>
            <person name="Albert R."/>
            <person name="Binder M."/>
            <person name="Bloem J."/>
            <person name="Labutti K."/>
            <person name="Salamov A."/>
            <person name="Andreopoulos B."/>
            <person name="Baker S."/>
            <person name="Barry K."/>
            <person name="Bills G."/>
            <person name="Bluhm B."/>
            <person name="Cannon C."/>
            <person name="Castanera R."/>
            <person name="Culley D."/>
            <person name="Daum C."/>
            <person name="Ezra D."/>
            <person name="Gonzalez J."/>
            <person name="Henrissat B."/>
            <person name="Kuo A."/>
            <person name="Liang C."/>
            <person name="Lipzen A."/>
            <person name="Lutzoni F."/>
            <person name="Magnuson J."/>
            <person name="Mondo S."/>
            <person name="Nolan M."/>
            <person name="Ohm R."/>
            <person name="Pangilinan J."/>
            <person name="Park H.-J."/>
            <person name="Ramirez L."/>
            <person name="Alfaro M."/>
            <person name="Sun H."/>
            <person name="Tritt A."/>
            <person name="Yoshinaga Y."/>
            <person name="Zwiers L.-H."/>
            <person name="Turgeon B."/>
            <person name="Goodwin S."/>
            <person name="Spatafora J."/>
            <person name="Crous P."/>
            <person name="Grigoriev I."/>
        </authorList>
    </citation>
    <scope>NUCLEOTIDE SEQUENCE</scope>
    <source>
        <strain evidence="2">CBS 183.55</strain>
    </source>
</reference>
<dbReference type="RefSeq" id="XP_033444930.1">
    <property type="nucleotide sequence ID" value="XM_033588831.1"/>
</dbReference>
<dbReference type="Proteomes" id="UP000800082">
    <property type="component" value="Unassembled WGS sequence"/>
</dbReference>
<dbReference type="AlphaFoldDB" id="A0A6A5RBW0"/>
<evidence type="ECO:0000256" key="1">
    <source>
        <dbReference type="SAM" id="Phobius"/>
    </source>
</evidence>
<sequence>MEQTSSAGHESHNHNPFPTSFVILVMYIHTIFSARPVLWHVTKVPVWRRLPARLPNIRGRICKHIRCRSYLSGGHLGAYRYCRRWLQCSSS</sequence>
<dbReference type="GeneID" id="54346478"/>
<keyword evidence="3" id="KW-1185">Reference proteome</keyword>
<evidence type="ECO:0000313" key="3">
    <source>
        <dbReference type="Proteomes" id="UP000800082"/>
    </source>
</evidence>
<dbReference type="EMBL" id="ML978991">
    <property type="protein sequence ID" value="KAF1924678.1"/>
    <property type="molecule type" value="Genomic_DNA"/>
</dbReference>
<keyword evidence="1" id="KW-1133">Transmembrane helix</keyword>
<gene>
    <name evidence="2" type="ORF">M421DRAFT_274162</name>
</gene>
<feature type="transmembrane region" description="Helical" evidence="1">
    <location>
        <begin position="20"/>
        <end position="39"/>
    </location>
</feature>
<accession>A0A6A5RBW0</accession>
<proteinExistence type="predicted"/>